<dbReference type="Pfam" id="PF07687">
    <property type="entry name" value="M20_dimer"/>
    <property type="match status" value="1"/>
</dbReference>
<gene>
    <name evidence="3" type="ORF">LWF01_15865</name>
</gene>
<dbReference type="InterPro" id="IPR017144">
    <property type="entry name" value="Xaa-Arg_dipeptidase"/>
</dbReference>
<sequence length="390" mass="41639">MIDDENLRGDDSDRSRVAARSRVVANVAAHAAALVELSERLHAHPELGWQEHQAASWTAETLSSHGFAVTRAYLGFPTAIHAVAGNGSHRIGLMAEYDALPGLGHACGHNIITAISVGAAIALSEFADERDLTIEVYGTPAEEGGGGKIELLNKGAFVDLDLAMMAHPSPVDSAEARPFAVSHSHIEYQGKSAHAGAYPDRGVNANDAFLVAQVALGLLRQQLPAGTRVHGLQTRGGEAPNAIPEKTEGRWYVRAETLEDLKRLQPRIDRCFEAGALATGCELTSTPESEPYSEFRTDNRALELYREHARGLGRNFDAPAEQATMNRASTDMGNVSQVVPAIHPYIGLGCYPAANHQPEFEAYCIGEAANQAITDGATALALTALDYFAA</sequence>
<dbReference type="NCBIfam" id="TIGR01891">
    <property type="entry name" value="amidohydrolases"/>
    <property type="match status" value="1"/>
</dbReference>
<dbReference type="RefSeq" id="WP_349638338.1">
    <property type="nucleotide sequence ID" value="NZ_CP090958.1"/>
</dbReference>
<dbReference type="InterPro" id="IPR011650">
    <property type="entry name" value="Peptidase_M20_dimer"/>
</dbReference>
<organism evidence="3 4">
    <name type="scientific">Saxibacter everestensis</name>
    <dbReference type="NCBI Taxonomy" id="2909229"/>
    <lineage>
        <taxon>Bacteria</taxon>
        <taxon>Bacillati</taxon>
        <taxon>Actinomycetota</taxon>
        <taxon>Actinomycetes</taxon>
        <taxon>Micrococcales</taxon>
        <taxon>Brevibacteriaceae</taxon>
        <taxon>Saxibacter</taxon>
    </lineage>
</organism>
<dbReference type="Proteomes" id="UP001209083">
    <property type="component" value="Chromosome"/>
</dbReference>
<comment type="similarity">
    <text evidence="1">Belongs to the peptidase M20A family.</text>
</comment>
<dbReference type="EMBL" id="CP090958">
    <property type="protein sequence ID" value="WGW11548.1"/>
    <property type="molecule type" value="Genomic_DNA"/>
</dbReference>
<feature type="domain" description="Peptidase M20 dimerisation" evidence="2">
    <location>
        <begin position="185"/>
        <end position="274"/>
    </location>
</feature>
<proteinExistence type="inferred from homology"/>
<dbReference type="Gene3D" id="3.30.70.360">
    <property type="match status" value="1"/>
</dbReference>
<reference evidence="3 4" key="1">
    <citation type="submission" date="2023-05" db="EMBL/GenBank/DDBJ databases">
        <title>Lithophilousrod everest ZFBP1038 complete genpme.</title>
        <authorList>
            <person name="Tian M."/>
        </authorList>
    </citation>
    <scope>NUCLEOTIDE SEQUENCE [LARGE SCALE GENOMIC DNA]</scope>
    <source>
        <strain evidence="3 4">ZFBP1038</strain>
    </source>
</reference>
<protein>
    <recommendedName>
        <fullName evidence="1">Peptidase M20 domain-containing protein 2</fullName>
    </recommendedName>
</protein>
<evidence type="ECO:0000256" key="1">
    <source>
        <dbReference type="PIRNR" id="PIRNR037226"/>
    </source>
</evidence>
<evidence type="ECO:0000313" key="3">
    <source>
        <dbReference type="EMBL" id="WGW11548.1"/>
    </source>
</evidence>
<keyword evidence="4" id="KW-1185">Reference proteome</keyword>
<dbReference type="PANTHER" id="PTHR30575">
    <property type="entry name" value="PEPTIDASE M20"/>
    <property type="match status" value="1"/>
</dbReference>
<dbReference type="InterPro" id="IPR017439">
    <property type="entry name" value="Amidohydrolase"/>
</dbReference>
<dbReference type="Gene3D" id="3.40.630.10">
    <property type="entry name" value="Zn peptidases"/>
    <property type="match status" value="1"/>
</dbReference>
<dbReference type="SUPFAM" id="SSF55031">
    <property type="entry name" value="Bacterial exopeptidase dimerisation domain"/>
    <property type="match status" value="1"/>
</dbReference>
<dbReference type="PANTHER" id="PTHR30575:SF0">
    <property type="entry name" value="XAA-ARG DIPEPTIDASE"/>
    <property type="match status" value="1"/>
</dbReference>
<evidence type="ECO:0000259" key="2">
    <source>
        <dbReference type="Pfam" id="PF07687"/>
    </source>
</evidence>
<evidence type="ECO:0000313" key="4">
    <source>
        <dbReference type="Proteomes" id="UP001209083"/>
    </source>
</evidence>
<dbReference type="InterPro" id="IPR002933">
    <property type="entry name" value="Peptidase_M20"/>
</dbReference>
<name>A0ABY8QRD8_9MICO</name>
<accession>A0ABY8QRD8</accession>
<dbReference type="SUPFAM" id="SSF53187">
    <property type="entry name" value="Zn-dependent exopeptidases"/>
    <property type="match status" value="1"/>
</dbReference>
<dbReference type="Pfam" id="PF01546">
    <property type="entry name" value="Peptidase_M20"/>
    <property type="match status" value="1"/>
</dbReference>
<dbReference type="InterPro" id="IPR052030">
    <property type="entry name" value="Peptidase_M20/M20A_hydrolases"/>
</dbReference>
<dbReference type="CDD" id="cd05672">
    <property type="entry name" value="M20_ACY1L2-like"/>
    <property type="match status" value="1"/>
</dbReference>
<dbReference type="InterPro" id="IPR036264">
    <property type="entry name" value="Bact_exopeptidase_dim_dom"/>
</dbReference>
<dbReference type="PIRSF" id="PIRSF037226">
    <property type="entry name" value="Amidohydrolase_ACY1L2_prd"/>
    <property type="match status" value="1"/>
</dbReference>